<dbReference type="Pfam" id="PF13927">
    <property type="entry name" value="Ig_3"/>
    <property type="match status" value="1"/>
</dbReference>
<dbReference type="EnsemblMetazoa" id="XM_028660482.1">
    <property type="protein sequence ID" value="XP_028516283.1"/>
    <property type="gene ID" value="LOC114575502"/>
</dbReference>
<evidence type="ECO:0000256" key="4">
    <source>
        <dbReference type="ARBA" id="ARBA00023180"/>
    </source>
</evidence>
<dbReference type="GO" id="GO:0005886">
    <property type="term" value="C:plasma membrane"/>
    <property type="evidence" value="ECO:0007669"/>
    <property type="project" value="TreeGrafter"/>
</dbReference>
<dbReference type="InterPro" id="IPR013783">
    <property type="entry name" value="Ig-like_fold"/>
</dbReference>
<evidence type="ECO:0000256" key="6">
    <source>
        <dbReference type="SAM" id="Phobius"/>
    </source>
</evidence>
<name>A0A913YMM2_EXADI</name>
<dbReference type="Gene3D" id="2.60.40.10">
    <property type="entry name" value="Immunoglobulins"/>
    <property type="match status" value="4"/>
</dbReference>
<organism evidence="8 9">
    <name type="scientific">Exaiptasia diaphana</name>
    <name type="common">Tropical sea anemone</name>
    <name type="synonym">Aiptasia pulchella</name>
    <dbReference type="NCBI Taxonomy" id="2652724"/>
    <lineage>
        <taxon>Eukaryota</taxon>
        <taxon>Metazoa</taxon>
        <taxon>Cnidaria</taxon>
        <taxon>Anthozoa</taxon>
        <taxon>Hexacorallia</taxon>
        <taxon>Actiniaria</taxon>
        <taxon>Aiptasiidae</taxon>
        <taxon>Exaiptasia</taxon>
    </lineage>
</organism>
<evidence type="ECO:0000256" key="1">
    <source>
        <dbReference type="ARBA" id="ARBA00004479"/>
    </source>
</evidence>
<keyword evidence="9" id="KW-1185">Reference proteome</keyword>
<dbReference type="InterPro" id="IPR036179">
    <property type="entry name" value="Ig-like_dom_sf"/>
</dbReference>
<keyword evidence="5" id="KW-0393">Immunoglobulin domain</keyword>
<dbReference type="InterPro" id="IPR051275">
    <property type="entry name" value="Cell_adhesion_signaling"/>
</dbReference>
<dbReference type="InterPro" id="IPR003599">
    <property type="entry name" value="Ig_sub"/>
</dbReference>
<dbReference type="GO" id="GO:0005911">
    <property type="term" value="C:cell-cell junction"/>
    <property type="evidence" value="ECO:0007669"/>
    <property type="project" value="TreeGrafter"/>
</dbReference>
<evidence type="ECO:0000256" key="5">
    <source>
        <dbReference type="ARBA" id="ARBA00023319"/>
    </source>
</evidence>
<evidence type="ECO:0000313" key="8">
    <source>
        <dbReference type="EnsemblMetazoa" id="XP_028516283.1"/>
    </source>
</evidence>
<dbReference type="OrthoDB" id="9972932at2759"/>
<dbReference type="RefSeq" id="XP_028516283.1">
    <property type="nucleotide sequence ID" value="XM_028660482.1"/>
</dbReference>
<dbReference type="GeneID" id="114575502"/>
<dbReference type="SUPFAM" id="SSF48726">
    <property type="entry name" value="Immunoglobulin"/>
    <property type="match status" value="4"/>
</dbReference>
<dbReference type="PANTHER" id="PTHR11640:SF164">
    <property type="entry name" value="MAM DOMAIN-CONTAINING GLYCOSYLPHOSPHATIDYLINOSITOL ANCHOR PROTEIN 1"/>
    <property type="match status" value="1"/>
</dbReference>
<dbReference type="InterPro" id="IPR007110">
    <property type="entry name" value="Ig-like_dom"/>
</dbReference>
<feature type="domain" description="Ig-like" evidence="7">
    <location>
        <begin position="151"/>
        <end position="264"/>
    </location>
</feature>
<keyword evidence="6" id="KW-1133">Transmembrane helix</keyword>
<keyword evidence="4" id="KW-0325">Glycoprotein</keyword>
<evidence type="ECO:0000313" key="9">
    <source>
        <dbReference type="Proteomes" id="UP000887567"/>
    </source>
</evidence>
<dbReference type="PANTHER" id="PTHR11640">
    <property type="entry name" value="NEPHRIN"/>
    <property type="match status" value="1"/>
</dbReference>
<accession>A0A913YMM2</accession>
<dbReference type="PROSITE" id="PS50835">
    <property type="entry name" value="IG_LIKE"/>
    <property type="match status" value="3"/>
</dbReference>
<dbReference type="InterPro" id="IPR003598">
    <property type="entry name" value="Ig_sub2"/>
</dbReference>
<dbReference type="GO" id="GO:0098609">
    <property type="term" value="P:cell-cell adhesion"/>
    <property type="evidence" value="ECO:0007669"/>
    <property type="project" value="TreeGrafter"/>
</dbReference>
<dbReference type="GO" id="GO:0050839">
    <property type="term" value="F:cell adhesion molecule binding"/>
    <property type="evidence" value="ECO:0007669"/>
    <property type="project" value="TreeGrafter"/>
</dbReference>
<comment type="subcellular location">
    <subcellularLocation>
        <location evidence="1">Membrane</location>
        <topology evidence="1">Single-pass type I membrane protein</topology>
    </subcellularLocation>
</comment>
<dbReference type="KEGG" id="epa:114575502"/>
<dbReference type="AlphaFoldDB" id="A0A913YMM2"/>
<sequence length="640" mass="71589">MLIFWELLSLSSCLKTIFCILATFSIAAQTAILSPGSLVRNDGKDVVFQWNSSHSILAVRWGLANSGENKLIQRLIYVDKYSGPVINSAVSHSPYKGRVSFVGNLTLGYAWFKISNLTTDDTGYYGAGIREQGSSWYNFQIVHLTVRDVIPHFSKVPPKILYVPVGQAATLEWDYISSNKSSNFDPQSPRWEFYNSIDGWKTIGADYGTLGWQWKLSSSCPERLQNPTRVTKASVASLVIYNLTTEDSGLYRCNLTLRHRPPITNSTTLIVTAPPHFNRRPSSFVNIQEGRNLQISCSAVGPPTPNVSWVQVQGDSKATIVEGVGSVTLMIPNIKRDQNGTYECQAVNNPNQSPVTTQTTVNIMYPPSIDHSMSDNAITFFPQVVTRLRCVASGFPIPNITWYNSNEQRIKENVTSLAGYSEVSIYIENQKDYKCRAENVLGFIEHEVTVRGYENDAICYKTKIAKDKGGTELGKPFLIAVSVLSIIAIICILITIVLIIKLRRGRSTKKRYSSQKGVINISMDPVPPLSDHGLPYNTEQGEETAYEEPLDEPTVTDTSHNISYPYEIPQISDEMYVNTSDPSAARNYQELNTLEQISRDYQNLQGIRSTVRSPLGLQPEVAYEPLKKAQQPKYEPLNYQ</sequence>
<feature type="domain" description="Ig-like" evidence="7">
    <location>
        <begin position="275"/>
        <end position="362"/>
    </location>
</feature>
<dbReference type="SMART" id="SM00409">
    <property type="entry name" value="IG"/>
    <property type="match status" value="4"/>
</dbReference>
<evidence type="ECO:0000259" key="7">
    <source>
        <dbReference type="PROSITE" id="PS50835"/>
    </source>
</evidence>
<evidence type="ECO:0000256" key="2">
    <source>
        <dbReference type="ARBA" id="ARBA00023136"/>
    </source>
</evidence>
<evidence type="ECO:0000256" key="3">
    <source>
        <dbReference type="ARBA" id="ARBA00023157"/>
    </source>
</evidence>
<dbReference type="Proteomes" id="UP000887567">
    <property type="component" value="Unplaced"/>
</dbReference>
<reference evidence="8" key="1">
    <citation type="submission" date="2022-11" db="UniProtKB">
        <authorList>
            <consortium name="EnsemblMetazoa"/>
        </authorList>
    </citation>
    <scope>IDENTIFICATION</scope>
</reference>
<protein>
    <recommendedName>
        <fullName evidence="7">Ig-like domain-containing protein</fullName>
    </recommendedName>
</protein>
<keyword evidence="3" id="KW-1015">Disulfide bond</keyword>
<feature type="domain" description="Ig-like" evidence="7">
    <location>
        <begin position="367"/>
        <end position="451"/>
    </location>
</feature>
<keyword evidence="6" id="KW-0812">Transmembrane</keyword>
<keyword evidence="2 6" id="KW-0472">Membrane</keyword>
<dbReference type="SMART" id="SM00408">
    <property type="entry name" value="IGc2"/>
    <property type="match status" value="2"/>
</dbReference>
<feature type="transmembrane region" description="Helical" evidence="6">
    <location>
        <begin position="477"/>
        <end position="500"/>
    </location>
</feature>
<proteinExistence type="predicted"/>